<evidence type="ECO:0000313" key="6">
    <source>
        <dbReference type="EMBL" id="XBH04490.1"/>
    </source>
</evidence>
<evidence type="ECO:0000259" key="5">
    <source>
        <dbReference type="PROSITE" id="PS51352"/>
    </source>
</evidence>
<dbReference type="InterPro" id="IPR036249">
    <property type="entry name" value="Thioredoxin-like_sf"/>
</dbReference>
<dbReference type="GO" id="GO:0005737">
    <property type="term" value="C:cytoplasm"/>
    <property type="evidence" value="ECO:0007669"/>
    <property type="project" value="TreeGrafter"/>
</dbReference>
<dbReference type="Gene3D" id="1.25.40.10">
    <property type="entry name" value="Tetratricopeptide repeat domain"/>
    <property type="match status" value="2"/>
</dbReference>
<keyword evidence="1" id="KW-0813">Transport</keyword>
<dbReference type="GO" id="GO:0006950">
    <property type="term" value="P:response to stress"/>
    <property type="evidence" value="ECO:0007669"/>
    <property type="project" value="UniProtKB-ARBA"/>
</dbReference>
<evidence type="ECO:0000256" key="3">
    <source>
        <dbReference type="ARBA" id="ARBA00023157"/>
    </source>
</evidence>
<dbReference type="PROSITE" id="PS00194">
    <property type="entry name" value="THIOREDOXIN_1"/>
    <property type="match status" value="1"/>
</dbReference>
<dbReference type="PROSITE" id="PS51352">
    <property type="entry name" value="THIOREDOXIN_2"/>
    <property type="match status" value="1"/>
</dbReference>
<keyword evidence="3" id="KW-1015">Disulfide bond</keyword>
<evidence type="ECO:0000256" key="2">
    <source>
        <dbReference type="ARBA" id="ARBA00022982"/>
    </source>
</evidence>
<dbReference type="SUPFAM" id="SSF48452">
    <property type="entry name" value="TPR-like"/>
    <property type="match status" value="1"/>
</dbReference>
<dbReference type="PANTHER" id="PTHR45663">
    <property type="entry name" value="GEO12009P1"/>
    <property type="match status" value="1"/>
</dbReference>
<dbReference type="GO" id="GO:0015035">
    <property type="term" value="F:protein-disulfide reductase activity"/>
    <property type="evidence" value="ECO:0007669"/>
    <property type="project" value="TreeGrafter"/>
</dbReference>
<dbReference type="InterPro" id="IPR013766">
    <property type="entry name" value="Thioredoxin_domain"/>
</dbReference>
<dbReference type="CDD" id="cd02956">
    <property type="entry name" value="ybbN"/>
    <property type="match status" value="1"/>
</dbReference>
<dbReference type="PANTHER" id="PTHR45663:SF11">
    <property type="entry name" value="GEO12009P1"/>
    <property type="match status" value="1"/>
</dbReference>
<dbReference type="SUPFAM" id="SSF52833">
    <property type="entry name" value="Thioredoxin-like"/>
    <property type="match status" value="1"/>
</dbReference>
<dbReference type="Pfam" id="PF00085">
    <property type="entry name" value="Thioredoxin"/>
    <property type="match status" value="1"/>
</dbReference>
<evidence type="ECO:0000256" key="4">
    <source>
        <dbReference type="ARBA" id="ARBA00023284"/>
    </source>
</evidence>
<dbReference type="InterPro" id="IPR017937">
    <property type="entry name" value="Thioredoxin_CS"/>
</dbReference>
<keyword evidence="2" id="KW-0249">Electron transport</keyword>
<dbReference type="Pfam" id="PF14561">
    <property type="entry name" value="TPR_20"/>
    <property type="match status" value="1"/>
</dbReference>
<feature type="domain" description="Thioredoxin" evidence="5">
    <location>
        <begin position="6"/>
        <end position="114"/>
    </location>
</feature>
<keyword evidence="4" id="KW-0676">Redox-active center</keyword>
<evidence type="ECO:0000256" key="1">
    <source>
        <dbReference type="ARBA" id="ARBA00022448"/>
    </source>
</evidence>
<dbReference type="Pfam" id="PF14559">
    <property type="entry name" value="TPR_19"/>
    <property type="match status" value="1"/>
</dbReference>
<protein>
    <submittedName>
        <fullName evidence="6">Tetratricopeptide repeat protein</fullName>
    </submittedName>
</protein>
<dbReference type="RefSeq" id="WP_406697252.1">
    <property type="nucleotide sequence ID" value="NZ_CP155447.1"/>
</dbReference>
<sequence>MSTNTPYVIDTSPETFEQDVIARSSELPVVIDFWAEWCAPCRTLGPILERLAAEYDGKFLLVKANTEEVSQLASAFGVRSIPAVFGLVDGRVRDSFVGVLSESAIREFLDRLMPTPAEAAVKEAKELEATDSQAAEAKYRSVLELLPNEPVIKIGLARTLLAQDRLEEGLALIAALERRGFLEPEAEKVKAELTLRGQGQATGGVEAARAAAEANPKDLALKLALAEALASAGQYEEGLNLCLELVERDRKGVGEKARKTMLAIFQLLGDAEIVGDYQRKLATVLF</sequence>
<gene>
    <name evidence="6" type="ORF">V5E97_00305</name>
</gene>
<organism evidence="6">
    <name type="scientific">Singulisphaera sp. Ch08</name>
    <dbReference type="NCBI Taxonomy" id="3120278"/>
    <lineage>
        <taxon>Bacteria</taxon>
        <taxon>Pseudomonadati</taxon>
        <taxon>Planctomycetota</taxon>
        <taxon>Planctomycetia</taxon>
        <taxon>Isosphaerales</taxon>
        <taxon>Isosphaeraceae</taxon>
        <taxon>Singulisphaera</taxon>
    </lineage>
</organism>
<dbReference type="AlphaFoldDB" id="A0AAU7CHD4"/>
<dbReference type="Gene3D" id="3.40.30.10">
    <property type="entry name" value="Glutaredoxin"/>
    <property type="match status" value="1"/>
</dbReference>
<proteinExistence type="predicted"/>
<dbReference type="EMBL" id="CP155447">
    <property type="protein sequence ID" value="XBH04490.1"/>
    <property type="molecule type" value="Genomic_DNA"/>
</dbReference>
<accession>A0AAU7CHD4</accession>
<reference evidence="6" key="1">
    <citation type="submission" date="2024-05" db="EMBL/GenBank/DDBJ databases">
        <title>Planctomycetes of the genus Singulisphaera possess chitinolytic capabilities.</title>
        <authorList>
            <person name="Ivanova A."/>
        </authorList>
    </citation>
    <scope>NUCLEOTIDE SEQUENCE</scope>
    <source>
        <strain evidence="6">Ch08T</strain>
    </source>
</reference>
<name>A0AAU7CHD4_9BACT</name>
<dbReference type="InterPro" id="IPR011990">
    <property type="entry name" value="TPR-like_helical_dom_sf"/>
</dbReference>